<dbReference type="OrthoDB" id="9799199at2"/>
<protein>
    <recommendedName>
        <fullName evidence="7 18">Phosphatidate cytidylyltransferase</fullName>
        <ecNumber evidence="6 18">2.7.7.41</ecNumber>
    </recommendedName>
</protein>
<keyword evidence="15 19" id="KW-0472">Membrane</keyword>
<feature type="transmembrane region" description="Helical" evidence="19">
    <location>
        <begin position="52"/>
        <end position="69"/>
    </location>
</feature>
<dbReference type="GO" id="GO:0004605">
    <property type="term" value="F:phosphatidate cytidylyltransferase activity"/>
    <property type="evidence" value="ECO:0007669"/>
    <property type="project" value="UniProtKB-EC"/>
</dbReference>
<evidence type="ECO:0000256" key="12">
    <source>
        <dbReference type="ARBA" id="ARBA00022695"/>
    </source>
</evidence>
<keyword evidence="9" id="KW-0444">Lipid biosynthesis</keyword>
<reference evidence="20 21" key="1">
    <citation type="submission" date="2015-11" db="EMBL/GenBank/DDBJ databases">
        <title>Genomic analysis of 38 Legionella species identifies large and diverse effector repertoires.</title>
        <authorList>
            <person name="Burstein D."/>
            <person name="Amaro F."/>
            <person name="Zusman T."/>
            <person name="Lifshitz Z."/>
            <person name="Cohen O."/>
            <person name="Gilbert J.A."/>
            <person name="Pupko T."/>
            <person name="Shuman H.A."/>
            <person name="Segal G."/>
        </authorList>
    </citation>
    <scope>NUCLEOTIDE SEQUENCE [LARGE SCALE GENOMIC DNA]</scope>
    <source>
        <strain evidence="20 21">Bercovier 4</strain>
    </source>
</reference>
<dbReference type="InterPro" id="IPR000374">
    <property type="entry name" value="PC_trans"/>
</dbReference>
<dbReference type="AlphaFoldDB" id="A0A0W0V733"/>
<dbReference type="GO" id="GO:0005886">
    <property type="term" value="C:plasma membrane"/>
    <property type="evidence" value="ECO:0007669"/>
    <property type="project" value="UniProtKB-SubCell"/>
</dbReference>
<evidence type="ECO:0000256" key="14">
    <source>
        <dbReference type="ARBA" id="ARBA00023098"/>
    </source>
</evidence>
<feature type="transmembrane region" description="Helical" evidence="19">
    <location>
        <begin position="134"/>
        <end position="152"/>
    </location>
</feature>
<comment type="pathway">
    <text evidence="3 18">Phospholipid metabolism; CDP-diacylglycerol biosynthesis; CDP-diacylglycerol from sn-glycerol 3-phosphate: step 3/3.</text>
</comment>
<dbReference type="RefSeq" id="WP_058502516.1">
    <property type="nucleotide sequence ID" value="NZ_CAAAJA010000031.1"/>
</dbReference>
<sequence>MLKYRLITSLILVPLILAILFYAGPWFLLGIVFIILMMCGWEWTRLIVIKQMFYRILFILLLALSFWASSQWYNYWLAAGLCMWFIILFAVLSYPSSENIWGKKSVVSISGLILLPLFVQSLIGLYQLPEGKWLVLYLLLLIWAADIGAYFAGKQWGGHKLIPRVSPGKSWEGVLGGLSLVVLVSLCGYFWLKPEPVWLWIVLALAIAWVSILGDLFISMLKRRCQLKDTGALLPGHGGILDRLDSLIAALPFFYFGLTLFSFRF</sequence>
<keyword evidence="10 18" id="KW-0808">Transferase</keyword>
<dbReference type="GO" id="GO:0016024">
    <property type="term" value="P:CDP-diacylglycerol biosynthetic process"/>
    <property type="evidence" value="ECO:0007669"/>
    <property type="project" value="UniProtKB-UniPathway"/>
</dbReference>
<evidence type="ECO:0000256" key="2">
    <source>
        <dbReference type="ARBA" id="ARBA00004651"/>
    </source>
</evidence>
<evidence type="ECO:0000256" key="11">
    <source>
        <dbReference type="ARBA" id="ARBA00022692"/>
    </source>
</evidence>
<feature type="transmembrane region" description="Helical" evidence="19">
    <location>
        <begin position="75"/>
        <end position="94"/>
    </location>
</feature>
<name>A0A0W0V733_9GAMM</name>
<dbReference type="EMBL" id="LNYH01000137">
    <property type="protein sequence ID" value="KTD15902.1"/>
    <property type="molecule type" value="Genomic_DNA"/>
</dbReference>
<evidence type="ECO:0000256" key="7">
    <source>
        <dbReference type="ARBA" id="ARBA00019373"/>
    </source>
</evidence>
<comment type="similarity">
    <text evidence="5 18">Belongs to the CDS family.</text>
</comment>
<feature type="transmembrane region" description="Helical" evidence="19">
    <location>
        <begin position="106"/>
        <end position="128"/>
    </location>
</feature>
<feature type="transmembrane region" description="Helical" evidence="19">
    <location>
        <begin position="173"/>
        <end position="192"/>
    </location>
</feature>
<evidence type="ECO:0000313" key="21">
    <source>
        <dbReference type="Proteomes" id="UP000054761"/>
    </source>
</evidence>
<keyword evidence="11 18" id="KW-0812">Transmembrane</keyword>
<keyword evidence="16" id="KW-0594">Phospholipid biosynthesis</keyword>
<dbReference type="UniPathway" id="UPA00557">
    <property type="reaction ID" value="UER00614"/>
</dbReference>
<evidence type="ECO:0000256" key="19">
    <source>
        <dbReference type="SAM" id="Phobius"/>
    </source>
</evidence>
<evidence type="ECO:0000256" key="6">
    <source>
        <dbReference type="ARBA" id="ARBA00012487"/>
    </source>
</evidence>
<accession>A0A0W0V733</accession>
<evidence type="ECO:0000256" key="10">
    <source>
        <dbReference type="ARBA" id="ARBA00022679"/>
    </source>
</evidence>
<evidence type="ECO:0000256" key="17">
    <source>
        <dbReference type="ARBA" id="ARBA00023264"/>
    </source>
</evidence>
<keyword evidence="8" id="KW-1003">Cell membrane</keyword>
<dbReference type="PROSITE" id="PS01315">
    <property type="entry name" value="CDS"/>
    <property type="match status" value="1"/>
</dbReference>
<dbReference type="PATRIC" id="fig|454.4.peg.2420"/>
<dbReference type="PANTHER" id="PTHR46382:SF1">
    <property type="entry name" value="PHOSPHATIDATE CYTIDYLYLTRANSFERASE"/>
    <property type="match status" value="1"/>
</dbReference>
<evidence type="ECO:0000256" key="5">
    <source>
        <dbReference type="ARBA" id="ARBA00010185"/>
    </source>
</evidence>
<keyword evidence="12 18" id="KW-0548">Nucleotidyltransferase</keyword>
<feature type="transmembrane region" description="Helical" evidence="19">
    <location>
        <begin position="12"/>
        <end position="40"/>
    </location>
</feature>
<comment type="catalytic activity">
    <reaction evidence="1 18">
        <text>a 1,2-diacyl-sn-glycero-3-phosphate + CTP + H(+) = a CDP-1,2-diacyl-sn-glycerol + diphosphate</text>
        <dbReference type="Rhea" id="RHEA:16229"/>
        <dbReference type="ChEBI" id="CHEBI:15378"/>
        <dbReference type="ChEBI" id="CHEBI:33019"/>
        <dbReference type="ChEBI" id="CHEBI:37563"/>
        <dbReference type="ChEBI" id="CHEBI:58332"/>
        <dbReference type="ChEBI" id="CHEBI:58608"/>
        <dbReference type="EC" id="2.7.7.41"/>
    </reaction>
</comment>
<comment type="caution">
    <text evidence="20">The sequence shown here is derived from an EMBL/GenBank/DDBJ whole genome shotgun (WGS) entry which is preliminary data.</text>
</comment>
<evidence type="ECO:0000256" key="9">
    <source>
        <dbReference type="ARBA" id="ARBA00022516"/>
    </source>
</evidence>
<evidence type="ECO:0000256" key="8">
    <source>
        <dbReference type="ARBA" id="ARBA00022475"/>
    </source>
</evidence>
<dbReference type="STRING" id="454.Lisr_2214"/>
<evidence type="ECO:0000256" key="3">
    <source>
        <dbReference type="ARBA" id="ARBA00005119"/>
    </source>
</evidence>
<evidence type="ECO:0000256" key="15">
    <source>
        <dbReference type="ARBA" id="ARBA00023136"/>
    </source>
</evidence>
<keyword evidence="14" id="KW-0443">Lipid metabolism</keyword>
<evidence type="ECO:0000256" key="1">
    <source>
        <dbReference type="ARBA" id="ARBA00001698"/>
    </source>
</evidence>
<comment type="pathway">
    <text evidence="4">Lipid metabolism.</text>
</comment>
<feature type="transmembrane region" description="Helical" evidence="19">
    <location>
        <begin position="198"/>
        <end position="218"/>
    </location>
</feature>
<dbReference type="PANTHER" id="PTHR46382">
    <property type="entry name" value="PHOSPHATIDATE CYTIDYLYLTRANSFERASE"/>
    <property type="match status" value="1"/>
</dbReference>
<keyword evidence="17" id="KW-1208">Phospholipid metabolism</keyword>
<evidence type="ECO:0000313" key="20">
    <source>
        <dbReference type="EMBL" id="KTD15902.1"/>
    </source>
</evidence>
<organism evidence="20 21">
    <name type="scientific">Legionella israelensis</name>
    <dbReference type="NCBI Taxonomy" id="454"/>
    <lineage>
        <taxon>Bacteria</taxon>
        <taxon>Pseudomonadati</taxon>
        <taxon>Pseudomonadota</taxon>
        <taxon>Gammaproteobacteria</taxon>
        <taxon>Legionellales</taxon>
        <taxon>Legionellaceae</taxon>
        <taxon>Legionella</taxon>
    </lineage>
</organism>
<proteinExistence type="inferred from homology"/>
<dbReference type="Proteomes" id="UP000054761">
    <property type="component" value="Unassembled WGS sequence"/>
</dbReference>
<keyword evidence="21" id="KW-1185">Reference proteome</keyword>
<evidence type="ECO:0000256" key="4">
    <source>
        <dbReference type="ARBA" id="ARBA00005189"/>
    </source>
</evidence>
<comment type="subcellular location">
    <subcellularLocation>
        <location evidence="2">Cell membrane</location>
        <topology evidence="2">Multi-pass membrane protein</topology>
    </subcellularLocation>
</comment>
<evidence type="ECO:0000256" key="18">
    <source>
        <dbReference type="RuleBase" id="RU003938"/>
    </source>
</evidence>
<keyword evidence="13 19" id="KW-1133">Transmembrane helix</keyword>
<dbReference type="Pfam" id="PF01148">
    <property type="entry name" value="CTP_transf_1"/>
    <property type="match status" value="1"/>
</dbReference>
<dbReference type="EC" id="2.7.7.41" evidence="6 18"/>
<evidence type="ECO:0000256" key="16">
    <source>
        <dbReference type="ARBA" id="ARBA00023209"/>
    </source>
</evidence>
<gene>
    <name evidence="20" type="ORF">Lisr_2214</name>
</gene>
<evidence type="ECO:0000256" key="13">
    <source>
        <dbReference type="ARBA" id="ARBA00022989"/>
    </source>
</evidence>